<evidence type="ECO:0000256" key="1">
    <source>
        <dbReference type="ARBA" id="ARBA00000085"/>
    </source>
</evidence>
<evidence type="ECO:0000259" key="9">
    <source>
        <dbReference type="PROSITE" id="PS50110"/>
    </source>
</evidence>
<feature type="domain" description="PAS" evidence="10">
    <location>
        <begin position="228"/>
        <end position="299"/>
    </location>
</feature>
<dbReference type="InterPro" id="IPR036641">
    <property type="entry name" value="HPT_dom_sf"/>
</dbReference>
<dbReference type="KEGG" id="gfu:KM031_10090"/>
<name>A0A975P5H2_9RHOB</name>
<dbReference type="Pfam" id="PF13426">
    <property type="entry name" value="PAS_9"/>
    <property type="match status" value="1"/>
</dbReference>
<dbReference type="SUPFAM" id="SSF55874">
    <property type="entry name" value="ATPase domain of HSP90 chaperone/DNA topoisomerase II/histidine kinase"/>
    <property type="match status" value="1"/>
</dbReference>
<evidence type="ECO:0000256" key="5">
    <source>
        <dbReference type="ARBA" id="ARBA00022777"/>
    </source>
</evidence>
<feature type="transmembrane region" description="Helical" evidence="7">
    <location>
        <begin position="22"/>
        <end position="41"/>
    </location>
</feature>
<dbReference type="InterPro" id="IPR004358">
    <property type="entry name" value="Sig_transdc_His_kin-like_C"/>
</dbReference>
<dbReference type="InterPro" id="IPR001789">
    <property type="entry name" value="Sig_transdc_resp-reg_receiver"/>
</dbReference>
<dbReference type="Pfam" id="PF00512">
    <property type="entry name" value="HisKA"/>
    <property type="match status" value="1"/>
</dbReference>
<dbReference type="CDD" id="cd16922">
    <property type="entry name" value="HATPase_EvgS-ArcB-TorS-like"/>
    <property type="match status" value="1"/>
</dbReference>
<accession>A0A975P5H2</accession>
<dbReference type="EMBL" id="CP076361">
    <property type="protein sequence ID" value="QWK89221.1"/>
    <property type="molecule type" value="Genomic_DNA"/>
</dbReference>
<dbReference type="PROSITE" id="PS50110">
    <property type="entry name" value="RESPONSE_REGULATORY"/>
    <property type="match status" value="1"/>
</dbReference>
<dbReference type="Pfam" id="PF00072">
    <property type="entry name" value="Response_reg"/>
    <property type="match status" value="1"/>
</dbReference>
<dbReference type="Pfam" id="PF02518">
    <property type="entry name" value="HATPase_c"/>
    <property type="match status" value="1"/>
</dbReference>
<dbReference type="EC" id="2.7.13.3" evidence="2"/>
<keyword evidence="7" id="KW-0472">Membrane</keyword>
<dbReference type="Gene3D" id="3.30.450.20">
    <property type="entry name" value="PAS domain"/>
    <property type="match status" value="1"/>
</dbReference>
<dbReference type="CDD" id="cd00130">
    <property type="entry name" value="PAS"/>
    <property type="match status" value="1"/>
</dbReference>
<dbReference type="GO" id="GO:0000155">
    <property type="term" value="F:phosphorelay sensor kinase activity"/>
    <property type="evidence" value="ECO:0007669"/>
    <property type="project" value="InterPro"/>
</dbReference>
<dbReference type="InterPro" id="IPR011006">
    <property type="entry name" value="CheY-like_superfamily"/>
</dbReference>
<protein>
    <recommendedName>
        <fullName evidence="2">histidine kinase</fullName>
        <ecNumber evidence="2">2.7.13.3</ecNumber>
    </recommendedName>
</protein>
<dbReference type="SUPFAM" id="SSF47226">
    <property type="entry name" value="Histidine-containing phosphotransfer domain, HPT domain"/>
    <property type="match status" value="1"/>
</dbReference>
<comment type="catalytic activity">
    <reaction evidence="1">
        <text>ATP + protein L-histidine = ADP + protein N-phospho-L-histidine.</text>
        <dbReference type="EC" id="2.7.13.3"/>
    </reaction>
</comment>
<feature type="transmembrane region" description="Helical" evidence="7">
    <location>
        <begin position="193"/>
        <end position="212"/>
    </location>
</feature>
<evidence type="ECO:0000256" key="3">
    <source>
        <dbReference type="ARBA" id="ARBA00022553"/>
    </source>
</evidence>
<dbReference type="CDD" id="cd17546">
    <property type="entry name" value="REC_hyHK_CKI1_RcsC-like"/>
    <property type="match status" value="1"/>
</dbReference>
<feature type="modified residue" description="4-aspartylphosphate" evidence="6">
    <location>
        <position position="671"/>
    </location>
</feature>
<dbReference type="Gene3D" id="1.20.120.160">
    <property type="entry name" value="HPT domain"/>
    <property type="match status" value="1"/>
</dbReference>
<dbReference type="InterPro" id="IPR000700">
    <property type="entry name" value="PAS-assoc_C"/>
</dbReference>
<dbReference type="Gene3D" id="3.30.565.10">
    <property type="entry name" value="Histidine kinase-like ATPase, C-terminal domain"/>
    <property type="match status" value="1"/>
</dbReference>
<dbReference type="InterPro" id="IPR005467">
    <property type="entry name" value="His_kinase_dom"/>
</dbReference>
<dbReference type="Proteomes" id="UP000679352">
    <property type="component" value="Chromosome"/>
</dbReference>
<dbReference type="InterPro" id="IPR003594">
    <property type="entry name" value="HATPase_dom"/>
</dbReference>
<proteinExistence type="predicted"/>
<dbReference type="CDD" id="cd00082">
    <property type="entry name" value="HisKA"/>
    <property type="match status" value="1"/>
</dbReference>
<keyword evidence="13" id="KW-1185">Reference proteome</keyword>
<dbReference type="AlphaFoldDB" id="A0A975P5H2"/>
<dbReference type="NCBIfam" id="TIGR00229">
    <property type="entry name" value="sensory_box"/>
    <property type="match status" value="1"/>
</dbReference>
<feature type="domain" description="PAC" evidence="11">
    <location>
        <begin position="305"/>
        <end position="358"/>
    </location>
</feature>
<dbReference type="PANTHER" id="PTHR43047">
    <property type="entry name" value="TWO-COMPONENT HISTIDINE PROTEIN KINASE"/>
    <property type="match status" value="1"/>
</dbReference>
<dbReference type="SUPFAM" id="SSF52172">
    <property type="entry name" value="CheY-like"/>
    <property type="match status" value="1"/>
</dbReference>
<dbReference type="SMART" id="SM00387">
    <property type="entry name" value="HATPase_c"/>
    <property type="match status" value="1"/>
</dbReference>
<evidence type="ECO:0000313" key="12">
    <source>
        <dbReference type="EMBL" id="QWK89221.1"/>
    </source>
</evidence>
<dbReference type="SUPFAM" id="SSF55785">
    <property type="entry name" value="PYP-like sensor domain (PAS domain)"/>
    <property type="match status" value="1"/>
</dbReference>
<gene>
    <name evidence="12" type="ORF">KM031_10090</name>
</gene>
<dbReference type="SUPFAM" id="SSF47384">
    <property type="entry name" value="Homodimeric domain of signal transducing histidine kinase"/>
    <property type="match status" value="1"/>
</dbReference>
<evidence type="ECO:0000256" key="4">
    <source>
        <dbReference type="ARBA" id="ARBA00022679"/>
    </source>
</evidence>
<keyword evidence="4" id="KW-0808">Transferase</keyword>
<dbReference type="PRINTS" id="PR00344">
    <property type="entry name" value="BCTRLSENSOR"/>
</dbReference>
<evidence type="ECO:0000256" key="2">
    <source>
        <dbReference type="ARBA" id="ARBA00012438"/>
    </source>
</evidence>
<evidence type="ECO:0000313" key="13">
    <source>
        <dbReference type="Proteomes" id="UP000679352"/>
    </source>
</evidence>
<sequence>MRRGNPLPDLPGGALLRLVPKLWPLLIVVLLGLGLLTISAYRVSSKLDDARIAQSDNTTWLIAQIEVELLKLSRAIDAARYGPVHSSGLGPVRQAFDVYFSRVSVIEGFISRPGRLNVQQTNADWQTVQAQTQILRAMVDVPDAALWVALPAMSGQLARMHRPMRDFTVSSLSLLVEGNAHDREALRGMLARFATVALALIGLLLGTTWLMLRLSQQLQRRSQEAERVRSNLEKTLSASLDGVILARADGRIVTFNPAAEAIFGYSRDEMVAADFAKVLLPGHLSDPQTQKLRDFLGGGLAGEAPQGRVVLTSVRRDGTAFPIELALATDRDSDGIPVFFAFIRDISEQVRFEASLREARDAAVEAADTKARFLAVMSHEMRTPLNGVIAALDILRETTKLSAKQARFLSIAESAAQLALDQINDVLELARLNGDVLIESPSAFNLTRVIADLAEQAMPLAQKQGNRITLDLPPEAMAEVSGMRRIFLRTLLNLVGNAAKFTHDGTIAIRATLLPDVGNRLLVRVEVSDTGIGIAQDKLHRIFDAFETLDSGYDRAVEGTGLGLGIAQRAVEHMGGEIGVSSTPGAGSRFWFTAPMQRAAQDVDTDQPLPDPQADASLPRHKVLIVEDNATNRIVVREMLEHLGQQVTEAEDGARAITLARQQAFDLILMDISMPVIDGLTATQAIRASGASADARIVGLTAHGLPEELRRFEAGGLPEVLRKPLTFAALTQVLSGPLPPAAESGIDAQVVQELRDLLSPEARQQALSRFLDEGDAFQAQLTAPAVQSAQLAEAAHRLQGAAAVLGAVALTRRLVAVERAARNADATALAAHHAVFAAEWAALRSALPRCLLQ</sequence>
<evidence type="ECO:0000259" key="10">
    <source>
        <dbReference type="PROSITE" id="PS50112"/>
    </source>
</evidence>
<feature type="domain" description="Response regulatory" evidence="9">
    <location>
        <begin position="622"/>
        <end position="738"/>
    </location>
</feature>
<keyword evidence="7" id="KW-0812">Transmembrane</keyword>
<dbReference type="RefSeq" id="WP_305798385.1">
    <property type="nucleotide sequence ID" value="NZ_CP076361.1"/>
</dbReference>
<dbReference type="PANTHER" id="PTHR43047:SF64">
    <property type="entry name" value="HISTIDINE KINASE CONTAINING CHEY-HOMOLOGOUS RECEIVER DOMAIN AND PAS DOMAIN-RELATED"/>
    <property type="match status" value="1"/>
</dbReference>
<reference evidence="12" key="1">
    <citation type="submission" date="2021-06" db="EMBL/GenBank/DDBJ databases">
        <title>Direct submission.</title>
        <authorList>
            <person name="Lee C.-S."/>
            <person name="Jin L."/>
        </authorList>
    </citation>
    <scope>NUCLEOTIDE SEQUENCE</scope>
    <source>
        <strain evidence="12">Con5</strain>
    </source>
</reference>
<keyword evidence="3 6" id="KW-0597">Phosphoprotein</keyword>
<dbReference type="InterPro" id="IPR035965">
    <property type="entry name" value="PAS-like_dom_sf"/>
</dbReference>
<dbReference type="Gene3D" id="1.10.287.130">
    <property type="match status" value="1"/>
</dbReference>
<dbReference type="InterPro" id="IPR036097">
    <property type="entry name" value="HisK_dim/P_sf"/>
</dbReference>
<dbReference type="SMART" id="SM00448">
    <property type="entry name" value="REC"/>
    <property type="match status" value="1"/>
</dbReference>
<feature type="domain" description="Histidine kinase" evidence="8">
    <location>
        <begin position="376"/>
        <end position="598"/>
    </location>
</feature>
<evidence type="ECO:0000259" key="11">
    <source>
        <dbReference type="PROSITE" id="PS50113"/>
    </source>
</evidence>
<dbReference type="InterPro" id="IPR003661">
    <property type="entry name" value="HisK_dim/P_dom"/>
</dbReference>
<dbReference type="SMART" id="SM00388">
    <property type="entry name" value="HisKA"/>
    <property type="match status" value="1"/>
</dbReference>
<dbReference type="PROSITE" id="PS50112">
    <property type="entry name" value="PAS"/>
    <property type="match status" value="1"/>
</dbReference>
<evidence type="ECO:0000256" key="7">
    <source>
        <dbReference type="SAM" id="Phobius"/>
    </source>
</evidence>
<dbReference type="PROSITE" id="PS50113">
    <property type="entry name" value="PAC"/>
    <property type="match status" value="1"/>
</dbReference>
<organism evidence="12 13">
    <name type="scientific">Gemmobacter fulvus</name>
    <dbReference type="NCBI Taxonomy" id="2840474"/>
    <lineage>
        <taxon>Bacteria</taxon>
        <taxon>Pseudomonadati</taxon>
        <taxon>Pseudomonadota</taxon>
        <taxon>Alphaproteobacteria</taxon>
        <taxon>Rhodobacterales</taxon>
        <taxon>Paracoccaceae</taxon>
        <taxon>Gemmobacter</taxon>
    </lineage>
</organism>
<dbReference type="InterPro" id="IPR036890">
    <property type="entry name" value="HATPase_C_sf"/>
</dbReference>
<dbReference type="InterPro" id="IPR000014">
    <property type="entry name" value="PAS"/>
</dbReference>
<dbReference type="Gene3D" id="3.40.50.2300">
    <property type="match status" value="1"/>
</dbReference>
<keyword evidence="5" id="KW-0418">Kinase</keyword>
<keyword evidence="7" id="KW-1133">Transmembrane helix</keyword>
<evidence type="ECO:0000256" key="6">
    <source>
        <dbReference type="PROSITE-ProRule" id="PRU00169"/>
    </source>
</evidence>
<dbReference type="PROSITE" id="PS50109">
    <property type="entry name" value="HIS_KIN"/>
    <property type="match status" value="1"/>
</dbReference>
<dbReference type="SMART" id="SM00091">
    <property type="entry name" value="PAS"/>
    <property type="match status" value="1"/>
</dbReference>
<evidence type="ECO:0000259" key="8">
    <source>
        <dbReference type="PROSITE" id="PS50109"/>
    </source>
</evidence>